<protein>
    <recommendedName>
        <fullName evidence="6">E3 ubiquitin-protein ligase HERC2</fullName>
    </recommendedName>
</protein>
<dbReference type="GO" id="GO:0046872">
    <property type="term" value="F:metal ion binding"/>
    <property type="evidence" value="ECO:0007669"/>
    <property type="project" value="InterPro"/>
</dbReference>
<evidence type="ECO:0000313" key="5">
    <source>
        <dbReference type="Proteomes" id="UP000005408"/>
    </source>
</evidence>
<dbReference type="GO" id="GO:0004842">
    <property type="term" value="F:ubiquitin-protein transferase activity"/>
    <property type="evidence" value="ECO:0007669"/>
    <property type="project" value="InterPro"/>
</dbReference>
<dbReference type="InterPro" id="IPR004170">
    <property type="entry name" value="WWE_dom"/>
</dbReference>
<dbReference type="GO" id="GO:0016567">
    <property type="term" value="P:protein ubiquitination"/>
    <property type="evidence" value="ECO:0007669"/>
    <property type="project" value="InterPro"/>
</dbReference>
<dbReference type="AlphaFoldDB" id="A0A8W8I4U6"/>
<dbReference type="Pfam" id="PF06701">
    <property type="entry name" value="MIB_HERC2"/>
    <property type="match status" value="2"/>
</dbReference>
<organism evidence="4 5">
    <name type="scientific">Magallana gigas</name>
    <name type="common">Pacific oyster</name>
    <name type="synonym">Crassostrea gigas</name>
    <dbReference type="NCBI Taxonomy" id="29159"/>
    <lineage>
        <taxon>Eukaryota</taxon>
        <taxon>Metazoa</taxon>
        <taxon>Spiralia</taxon>
        <taxon>Lophotrochozoa</taxon>
        <taxon>Mollusca</taxon>
        <taxon>Bivalvia</taxon>
        <taxon>Autobranchia</taxon>
        <taxon>Pteriomorphia</taxon>
        <taxon>Ostreida</taxon>
        <taxon>Ostreoidea</taxon>
        <taxon>Ostreidae</taxon>
        <taxon>Magallana</taxon>
    </lineage>
</organism>
<dbReference type="PROSITE" id="PS50234">
    <property type="entry name" value="VWFA"/>
    <property type="match status" value="1"/>
</dbReference>
<feature type="domain" description="WWE" evidence="2">
    <location>
        <begin position="532"/>
        <end position="610"/>
    </location>
</feature>
<dbReference type="SMART" id="SM00327">
    <property type="entry name" value="VWA"/>
    <property type="match status" value="1"/>
</dbReference>
<keyword evidence="5" id="KW-1185">Reference proteome</keyword>
<proteinExistence type="predicted"/>
<dbReference type="CDD" id="cd00198">
    <property type="entry name" value="vWFA"/>
    <property type="match status" value="1"/>
</dbReference>
<dbReference type="Pfam" id="PF02825">
    <property type="entry name" value="WWE"/>
    <property type="match status" value="1"/>
</dbReference>
<reference evidence="4" key="1">
    <citation type="submission" date="2022-08" db="UniProtKB">
        <authorList>
            <consortium name="EnsemblMetazoa"/>
        </authorList>
    </citation>
    <scope>IDENTIFICATION</scope>
    <source>
        <strain evidence="4">05x7-T-G4-1.051#20</strain>
    </source>
</reference>
<feature type="domain" description="VWFA" evidence="1">
    <location>
        <begin position="47"/>
        <end position="250"/>
    </location>
</feature>
<dbReference type="InterPro" id="IPR010606">
    <property type="entry name" value="Mib_Herc2"/>
</dbReference>
<evidence type="ECO:0000313" key="4">
    <source>
        <dbReference type="EnsemblMetazoa" id="G12539.1:cds"/>
    </source>
</evidence>
<dbReference type="PROSITE" id="PS50918">
    <property type="entry name" value="WWE"/>
    <property type="match status" value="1"/>
</dbReference>
<dbReference type="InterPro" id="IPR002035">
    <property type="entry name" value="VWF_A"/>
</dbReference>
<dbReference type="Gene3D" id="3.40.50.410">
    <property type="entry name" value="von Willebrand factor, type A domain"/>
    <property type="match status" value="1"/>
</dbReference>
<evidence type="ECO:0000259" key="2">
    <source>
        <dbReference type="PROSITE" id="PS50918"/>
    </source>
</evidence>
<dbReference type="PANTHER" id="PTHR24202">
    <property type="entry name" value="E3 UBIQUITIN-PROTEIN LIGASE MIB2"/>
    <property type="match status" value="1"/>
</dbReference>
<dbReference type="InterPro" id="IPR036465">
    <property type="entry name" value="vWFA_dom_sf"/>
</dbReference>
<evidence type="ECO:0008006" key="6">
    <source>
        <dbReference type="Google" id="ProtNLM"/>
    </source>
</evidence>
<evidence type="ECO:0000259" key="3">
    <source>
        <dbReference type="PROSITE" id="PS51416"/>
    </source>
</evidence>
<dbReference type="GO" id="GO:0005737">
    <property type="term" value="C:cytoplasm"/>
    <property type="evidence" value="ECO:0007669"/>
    <property type="project" value="TreeGrafter"/>
</dbReference>
<feature type="domain" description="MIB/HERC2" evidence="3">
    <location>
        <begin position="382"/>
        <end position="455"/>
    </location>
</feature>
<sequence>MKKHSYLKVPIKMAERFKTSQDLWHNQAVYEAQKHRRLRYQHGRGPSNIFILDTSSSIGDEGVQRMKDAFTSIIDEYSKHPDIDENVAVIVCGRQTKFLRYFSNQYEDIKRCLDDVDFGGPSPLTAAFILSTGGLMDGASSICMMGNLHFHQRFILFSDGRPTDFTISSPDDSLVLETDEAKDHLLQMAVNLGRIHPIFCIPVGRNPDMTLLEFISGQSKGGKIIHSHEATQLGKCSYNLKAASVLLQTMKNDCNDREHIVTSLALLFPYTEYTERDQDDIIEMCSRKTLFCSNHDVKIEVNVEMEMFKETNPLMPTLGSRVRRGRDWQWGNQDNMGPGTVIGHYKEDGWLHVEWDTGSVSNYRYGSSQSELNKYDVKVCIEPRILGNEIIATGCLVTRGTDWEWDDQDGGAGNIGSVISVQGTGFVYVRWRHGFISQYRFGWHGKFDLQICDPFSKEAIEYFKDQVRNAALNYPNGDQASFNEGYALGLPSSRPAISEKAKSVDTSTKPILHVVKGKYFKNSEVVDKLPPEHQKGRPKISLSMNQWFWKDDKGKWNPYSIEMNDRINECYKRDPKSTVVVTIQDQCYRVVMSKSLHINLSTKDVSEVKLVNNGGSF</sequence>
<name>A0A8W8I4U6_MAGGI</name>
<dbReference type="Gene3D" id="2.30.30.40">
    <property type="entry name" value="SH3 Domains"/>
    <property type="match status" value="2"/>
</dbReference>
<dbReference type="EnsemblMetazoa" id="G12539.1">
    <property type="protein sequence ID" value="G12539.1:cds"/>
    <property type="gene ID" value="G12539"/>
</dbReference>
<dbReference type="Proteomes" id="UP000005408">
    <property type="component" value="Unassembled WGS sequence"/>
</dbReference>
<dbReference type="Pfam" id="PF00092">
    <property type="entry name" value="VWA"/>
    <property type="match status" value="1"/>
</dbReference>
<accession>A0A8W8I4U6</accession>
<dbReference type="SUPFAM" id="SSF117839">
    <property type="entry name" value="WWE domain"/>
    <property type="match status" value="1"/>
</dbReference>
<dbReference type="SUPFAM" id="SSF53300">
    <property type="entry name" value="vWA-like"/>
    <property type="match status" value="1"/>
</dbReference>
<dbReference type="SUPFAM" id="SSF159034">
    <property type="entry name" value="Mib/herc2 domain-like"/>
    <property type="match status" value="2"/>
</dbReference>
<dbReference type="Gene3D" id="3.30.720.50">
    <property type="match status" value="1"/>
</dbReference>
<evidence type="ECO:0000259" key="1">
    <source>
        <dbReference type="PROSITE" id="PS50234"/>
    </source>
</evidence>
<dbReference type="InterPro" id="IPR037197">
    <property type="entry name" value="WWE_dom_sf"/>
</dbReference>
<dbReference type="InterPro" id="IPR037252">
    <property type="entry name" value="Mib_Herc2_sf"/>
</dbReference>
<dbReference type="PANTHER" id="PTHR24202:SF4">
    <property type="entry name" value="E3 UBIQUITIN-PROTEIN LIGASE MIB2-RELATED"/>
    <property type="match status" value="1"/>
</dbReference>
<feature type="domain" description="MIB/HERC2" evidence="3">
    <location>
        <begin position="308"/>
        <end position="383"/>
    </location>
</feature>
<dbReference type="PROSITE" id="PS51416">
    <property type="entry name" value="MIB_HERC2"/>
    <property type="match status" value="2"/>
</dbReference>